<dbReference type="Gene3D" id="3.30.460.10">
    <property type="entry name" value="Beta Polymerase, domain 2"/>
    <property type="match status" value="1"/>
</dbReference>
<evidence type="ECO:0000259" key="1">
    <source>
        <dbReference type="Pfam" id="PF18765"/>
    </source>
</evidence>
<dbReference type="InterPro" id="IPR041633">
    <property type="entry name" value="Polbeta"/>
</dbReference>
<gene>
    <name evidence="3" type="ORF">DEACI_0317</name>
    <name evidence="2" type="ORF">DEACI_3116</name>
</gene>
<dbReference type="InterPro" id="IPR043519">
    <property type="entry name" value="NT_sf"/>
</dbReference>
<keyword evidence="2" id="KW-0548">Nucleotidyltransferase</keyword>
<reference evidence="3" key="1">
    <citation type="submission" date="2014-11" db="EMBL/GenBank/DDBJ databases">
        <authorList>
            <person name="Hornung B.V."/>
        </authorList>
    </citation>
    <scope>NUCLEOTIDE SEQUENCE</scope>
    <source>
        <strain evidence="3">INE</strain>
    </source>
</reference>
<dbReference type="Proteomes" id="UP001071230">
    <property type="component" value="Unassembled WGS sequence"/>
</dbReference>
<evidence type="ECO:0000313" key="4">
    <source>
        <dbReference type="Proteomes" id="UP001071230"/>
    </source>
</evidence>
<dbReference type="AlphaFoldDB" id="A0A8S0WH50"/>
<proteinExistence type="predicted"/>
<dbReference type="EMBL" id="CDGJ01000005">
    <property type="protein sequence ID" value="CEJ05897.1"/>
    <property type="molecule type" value="Genomic_DNA"/>
</dbReference>
<feature type="domain" description="Polymerase beta nucleotidyltransferase" evidence="1">
    <location>
        <begin position="14"/>
        <end position="105"/>
    </location>
</feature>
<name>A0A8S0WH50_9FIRM</name>
<keyword evidence="2" id="KW-0808">Transferase</keyword>
<accession>A0A8S0WH50</accession>
<dbReference type="EC" id="2.7.7.-" evidence="2"/>
<dbReference type="Proteomes" id="UP000836597">
    <property type="component" value="Chromosome"/>
</dbReference>
<organism evidence="2">
    <name type="scientific">Acididesulfobacillus acetoxydans</name>
    <dbReference type="NCBI Taxonomy" id="1561005"/>
    <lineage>
        <taxon>Bacteria</taxon>
        <taxon>Bacillati</taxon>
        <taxon>Bacillota</taxon>
        <taxon>Clostridia</taxon>
        <taxon>Eubacteriales</taxon>
        <taxon>Peptococcaceae</taxon>
        <taxon>Acididesulfobacillus</taxon>
    </lineage>
</organism>
<dbReference type="Pfam" id="PF18765">
    <property type="entry name" value="Polbeta"/>
    <property type="match status" value="1"/>
</dbReference>
<reference evidence="2" key="2">
    <citation type="submission" date="2020-01" db="EMBL/GenBank/DDBJ databases">
        <authorList>
            <person name="Hornung B."/>
        </authorList>
    </citation>
    <scope>NUCLEOTIDE SEQUENCE</scope>
    <source>
        <strain evidence="2">PacBioINE</strain>
    </source>
</reference>
<protein>
    <submittedName>
        <fullName evidence="3">GrpB/Dephospho-CoA kinase</fullName>
    </submittedName>
    <submittedName>
        <fullName evidence="2">Nucleotidyltransferase domain protein</fullName>
        <ecNumber evidence="2">2.7.7.-</ecNumber>
    </submittedName>
</protein>
<evidence type="ECO:0000313" key="3">
    <source>
        <dbReference type="EMBL" id="CEJ05897.1"/>
    </source>
</evidence>
<dbReference type="KEGG" id="aacx:DEACI_3116"/>
<dbReference type="GO" id="GO:0016779">
    <property type="term" value="F:nucleotidyltransferase activity"/>
    <property type="evidence" value="ECO:0007669"/>
    <property type="project" value="UniProtKB-KW"/>
</dbReference>
<dbReference type="RefSeq" id="WP_240985809.1">
    <property type="nucleotide sequence ID" value="NZ_CDGJ01000005.1"/>
</dbReference>
<evidence type="ECO:0000313" key="2">
    <source>
        <dbReference type="EMBL" id="CAA7602442.1"/>
    </source>
</evidence>
<dbReference type="PANTHER" id="PTHR37030">
    <property type="entry name" value="NUCLEOTIDYLTRANSFERASE"/>
    <property type="match status" value="1"/>
</dbReference>
<dbReference type="EMBL" id="LR746496">
    <property type="protein sequence ID" value="CAA7602442.1"/>
    <property type="molecule type" value="Genomic_DNA"/>
</dbReference>
<dbReference type="PANTHER" id="PTHR37030:SF3">
    <property type="entry name" value="POLYMERASE NUCLEOTIDYL TRANSFERASE DOMAIN-CONTAINING PROTEIN"/>
    <property type="match status" value="1"/>
</dbReference>
<keyword evidence="3" id="KW-0418">Kinase</keyword>
<dbReference type="SUPFAM" id="SSF81301">
    <property type="entry name" value="Nucleotidyltransferase"/>
    <property type="match status" value="1"/>
</dbReference>
<keyword evidence="4" id="KW-1185">Reference proteome</keyword>
<sequence>MNRLEELNQELSRILDVLVNSYHPEKIILFGSLVNGHVHAFSDIDLIVVKESDKNFYERLEEVVLLTMPNVGTDILVYTPDEFEVIKGRLFFEKEVLEKGKVIYSVH</sequence>
<dbReference type="GO" id="GO:0016301">
    <property type="term" value="F:kinase activity"/>
    <property type="evidence" value="ECO:0007669"/>
    <property type="project" value="UniProtKB-KW"/>
</dbReference>
<dbReference type="CDD" id="cd05403">
    <property type="entry name" value="NT_KNTase_like"/>
    <property type="match status" value="1"/>
</dbReference>